<keyword evidence="1" id="KW-0812">Transmembrane</keyword>
<gene>
    <name evidence="3" type="ORF">EDS130_LOCUS43844</name>
    <name evidence="2" type="ORF">XAT740_LOCUS32572</name>
</gene>
<dbReference type="OrthoDB" id="10476094at2759"/>
<accession>A0A815IXJ5</accession>
<dbReference type="EMBL" id="CAJNOR010003049">
    <property type="protein sequence ID" value="CAF1371606.1"/>
    <property type="molecule type" value="Genomic_DNA"/>
</dbReference>
<evidence type="ECO:0000256" key="1">
    <source>
        <dbReference type="SAM" id="Phobius"/>
    </source>
</evidence>
<evidence type="ECO:0000313" key="2">
    <source>
        <dbReference type="EMBL" id="CAF1371606.1"/>
    </source>
</evidence>
<feature type="transmembrane region" description="Helical" evidence="1">
    <location>
        <begin position="400"/>
        <end position="421"/>
    </location>
</feature>
<dbReference type="Proteomes" id="UP000663828">
    <property type="component" value="Unassembled WGS sequence"/>
</dbReference>
<dbReference type="AlphaFoldDB" id="A0A815IXJ5"/>
<feature type="transmembrane region" description="Helical" evidence="1">
    <location>
        <begin position="46"/>
        <end position="64"/>
    </location>
</feature>
<name>A0A815IXJ5_ADIRI</name>
<evidence type="ECO:0000313" key="4">
    <source>
        <dbReference type="Proteomes" id="UP000663828"/>
    </source>
</evidence>
<feature type="transmembrane region" description="Helical" evidence="1">
    <location>
        <begin position="850"/>
        <end position="871"/>
    </location>
</feature>
<protein>
    <submittedName>
        <fullName evidence="2">Uncharacterized protein</fullName>
    </submittedName>
</protein>
<feature type="transmembrane region" description="Helical" evidence="1">
    <location>
        <begin position="480"/>
        <end position="502"/>
    </location>
</feature>
<keyword evidence="1" id="KW-0472">Membrane</keyword>
<keyword evidence="1" id="KW-1133">Transmembrane helix</keyword>
<dbReference type="EMBL" id="CAJNOJ010000767">
    <property type="protein sequence ID" value="CAF1520516.1"/>
    <property type="molecule type" value="Genomic_DNA"/>
</dbReference>
<organism evidence="2 4">
    <name type="scientific">Adineta ricciae</name>
    <name type="common">Rotifer</name>
    <dbReference type="NCBI Taxonomy" id="249248"/>
    <lineage>
        <taxon>Eukaryota</taxon>
        <taxon>Metazoa</taxon>
        <taxon>Spiralia</taxon>
        <taxon>Gnathifera</taxon>
        <taxon>Rotifera</taxon>
        <taxon>Eurotatoria</taxon>
        <taxon>Bdelloidea</taxon>
        <taxon>Adinetida</taxon>
        <taxon>Adinetidae</taxon>
        <taxon>Adineta</taxon>
    </lineage>
</organism>
<evidence type="ECO:0000313" key="3">
    <source>
        <dbReference type="EMBL" id="CAF1520516.1"/>
    </source>
</evidence>
<dbReference type="Proteomes" id="UP000663852">
    <property type="component" value="Unassembled WGS sequence"/>
</dbReference>
<keyword evidence="4" id="KW-1185">Reference proteome</keyword>
<comment type="caution">
    <text evidence="2">The sequence shown here is derived from an EMBL/GenBank/DDBJ whole genome shotgun (WGS) entry which is preliminary data.</text>
</comment>
<sequence>MWFYQKVVDYNLFMLRENDYEDDDDDGGDNVQNSTIVIKHQKYKTWLYVILLTLCLYILFYVNLIKTEPKIIVIPDITFDLYKKLYDKHNEKLLCPCSKTIISYENITLNDVIIHEICSSIFVDPIWINGLYFHNASQYGVWDFRTTAYSQFEFLSSFCSLSNEIISKILNDSDQNELVSLHLLSEQEVQKQIDGRIKNLKNNAAFQIMTFLNYARNISDRHYFVSALNTNLIILTRCLRENYLIFQGYIIGILKGDNGAGLKCSDTTLMIDATLSSLPYDKLDEDNYRRADMSPMPNSSSVTGFFVACTPIEAILKSTLYCLYKVECLQLLLDYFPNLEKGNFNLSASVLSSEHEDITVEKYFNNLFIKNWSTQINYTKYFDLCSPLSCSHETTERAEIVYAVTLFISLYGGLVIILRLISSFSIDLIFKWKLCAKMRNENSSIEQRSIKLKFLQTVKRLNLFKDINDRTEQSIKHQKMVTCVYLILLIGSICIVCIFTSLNSEIITIPTPNASIITYLEISRSKTLHCPCSNKTILYGEFLTLSPRFHQICSSGFVHNSWISLLRKFYTSNYDEDWLSHSSRHFQFLSDFCSLAQETVEKSISRYRSQLFIVSSVMNQTDLEKQINASLEQFYQSTIFDIRLMINILQLFLQINQLYADSSKDLTINWIDDVKLTIDKMACNKDLNQPIKTYFRLNEMNLTMDKCICAINSSCQKPAIINERYSINGMLSNKNPFNQVPGEIQRCFVIDSLLSSSLQILYEDEDYFPFLLASIRDKISTISDPSLVYDFGPLIYDPTNQFSQNKSVSSIIFENLMIEQWNSNLSYELFYESCSPSYCNYFQRMRTKNFLGVIITLISMIGGIIISLRIVTPDLVKIIVALMRLLEKKRQQQQQQQRELGKFH</sequence>
<reference evidence="2" key="1">
    <citation type="submission" date="2021-02" db="EMBL/GenBank/DDBJ databases">
        <authorList>
            <person name="Nowell W R."/>
        </authorList>
    </citation>
    <scope>NUCLEOTIDE SEQUENCE</scope>
</reference>
<proteinExistence type="predicted"/>